<name>A0A974SD62_9BACL</name>
<dbReference type="Proteomes" id="UP000595841">
    <property type="component" value="Chromosome"/>
</dbReference>
<evidence type="ECO:0000313" key="2">
    <source>
        <dbReference type="EMBL" id="QQZ62143.1"/>
    </source>
</evidence>
<organism evidence="2 3">
    <name type="scientific">Paenibacillus sonchi</name>
    <dbReference type="NCBI Taxonomy" id="373687"/>
    <lineage>
        <taxon>Bacteria</taxon>
        <taxon>Bacillati</taxon>
        <taxon>Bacillota</taxon>
        <taxon>Bacilli</taxon>
        <taxon>Bacillales</taxon>
        <taxon>Paenibacillaceae</taxon>
        <taxon>Paenibacillus</taxon>
        <taxon>Paenibacillus sonchi group</taxon>
    </lineage>
</organism>
<feature type="transmembrane region" description="Helical" evidence="1">
    <location>
        <begin position="288"/>
        <end position="307"/>
    </location>
</feature>
<keyword evidence="3" id="KW-1185">Reference proteome</keyword>
<reference evidence="2 3" key="1">
    <citation type="submission" date="2021-01" db="EMBL/GenBank/DDBJ databases">
        <title>Whole genome sequence of Paenibacillus sonchi LMG 24727 for comparative genomics.</title>
        <authorList>
            <person name="Lee G."/>
            <person name="Kim M.-J."/>
            <person name="Lim K."/>
            <person name="Shin J.-H."/>
        </authorList>
    </citation>
    <scope>NUCLEOTIDE SEQUENCE [LARGE SCALE GENOMIC DNA]</scope>
    <source>
        <strain evidence="2 3">LMG 24727</strain>
    </source>
</reference>
<evidence type="ECO:0000256" key="1">
    <source>
        <dbReference type="SAM" id="Phobius"/>
    </source>
</evidence>
<feature type="transmembrane region" description="Helical" evidence="1">
    <location>
        <begin position="345"/>
        <end position="363"/>
    </location>
</feature>
<keyword evidence="1" id="KW-0472">Membrane</keyword>
<accession>A0A974SD62</accession>
<feature type="transmembrane region" description="Helical" evidence="1">
    <location>
        <begin position="313"/>
        <end position="333"/>
    </location>
</feature>
<proteinExistence type="predicted"/>
<evidence type="ECO:0000313" key="3">
    <source>
        <dbReference type="Proteomes" id="UP000595841"/>
    </source>
</evidence>
<sequence length="611" mass="70937">MNRILDRSKGKLTLVLFSLFSFVLIFIALSHPPTITGDGREYLGMTISFKNHLSFELTQADIHERNVIEQMNNIKFPDGSEYIGYYESLKGKFFSYHFWMYSLVNVIPFYILSVLKLNVLNSFQVTNTILFLLLTFKIIKSGIFKTKSVKFFVLTISLFSPIVLYLNWSNPEVYSYVLTFLGFIYYKENKIKTSMLSFSLAALQNPALSILAIYLLVKEFIVKRKTIFRDKKEIKSYLLLGIISSINIIPYIFYYWYFHKFNLITYAGFSSFEFFSIDKIWSLFFDLNFGIIVYFPVVLLMFIYLCFKKDENALQIAILLLLISIINSTQLNWNSGMMYINRYSVWYLPIILFACYTFINSLNKNMLRSIAIVYLLTTGLVTSYCLREYDFRNYMEFSPLAKIVISNIPEIYNPNPEIFVERVQGFEGLEQSSFPMKVLNSEGEVRKEIVRDESSGLMGYINGKTKLSFDNDLYSLHAFKKNQDIFLNDIEASFGEGWNDLENGSSDKKFRWIGPKANLLLIGQDSERKFSFKIQSYNKARNVTIILNKKKLYNGDVPEDRKIEIALMGNFSAENNNLEIISNNGSDKPSQLNGSPDNRDLSFSISEFNLE</sequence>
<feature type="transmembrane region" description="Helical" evidence="1">
    <location>
        <begin position="369"/>
        <end position="386"/>
    </location>
</feature>
<gene>
    <name evidence="2" type="ORF">JI735_05730</name>
</gene>
<feature type="transmembrane region" description="Helical" evidence="1">
    <location>
        <begin position="12"/>
        <end position="30"/>
    </location>
</feature>
<keyword evidence="1" id="KW-1133">Transmembrane helix</keyword>
<feature type="transmembrane region" description="Helical" evidence="1">
    <location>
        <begin position="151"/>
        <end position="168"/>
    </location>
</feature>
<feature type="transmembrane region" description="Helical" evidence="1">
    <location>
        <begin position="98"/>
        <end position="115"/>
    </location>
</feature>
<protein>
    <submittedName>
        <fullName evidence="2">Uncharacterized protein</fullName>
    </submittedName>
</protein>
<dbReference type="AlphaFoldDB" id="A0A974SD62"/>
<keyword evidence="1" id="KW-0812">Transmembrane</keyword>
<dbReference type="KEGG" id="pson:JI735_05730"/>
<feature type="transmembrane region" description="Helical" evidence="1">
    <location>
        <begin position="237"/>
        <end position="257"/>
    </location>
</feature>
<dbReference type="RefSeq" id="WP_039833606.1">
    <property type="nucleotide sequence ID" value="NZ_CP068595.1"/>
</dbReference>
<dbReference type="EMBL" id="CP068595">
    <property type="protein sequence ID" value="QQZ62143.1"/>
    <property type="molecule type" value="Genomic_DNA"/>
</dbReference>
<feature type="transmembrane region" description="Helical" evidence="1">
    <location>
        <begin position="195"/>
        <end position="217"/>
    </location>
</feature>